<organism evidence="1 2">
    <name type="scientific">Pararhizobium antarcticum</name>
    <dbReference type="NCBI Taxonomy" id="1798805"/>
    <lineage>
        <taxon>Bacteria</taxon>
        <taxon>Pseudomonadati</taxon>
        <taxon>Pseudomonadota</taxon>
        <taxon>Alphaproteobacteria</taxon>
        <taxon>Hyphomicrobiales</taxon>
        <taxon>Rhizobiaceae</taxon>
        <taxon>Rhizobium/Agrobacterium group</taxon>
        <taxon>Pararhizobium</taxon>
    </lineage>
</organism>
<gene>
    <name evidence="1" type="ORF">AX760_24290</name>
</gene>
<dbReference type="GO" id="GO:0016706">
    <property type="term" value="F:2-oxoglutarate-dependent dioxygenase activity"/>
    <property type="evidence" value="ECO:0007669"/>
    <property type="project" value="UniProtKB-ARBA"/>
</dbReference>
<name>A0A657LKR6_9HYPH</name>
<comment type="caution">
    <text evidence="1">The sequence shown here is derived from an EMBL/GenBank/DDBJ whole genome shotgun (WGS) entry which is preliminary data.</text>
</comment>
<dbReference type="AlphaFoldDB" id="A0A657LKR6"/>
<dbReference type="RefSeq" id="WP_071835686.1">
    <property type="nucleotide sequence ID" value="NZ_LSRP01000141.1"/>
</dbReference>
<dbReference type="Proteomes" id="UP000182661">
    <property type="component" value="Unassembled WGS sequence"/>
</dbReference>
<reference evidence="1 2" key="1">
    <citation type="submission" date="2016-02" db="EMBL/GenBank/DDBJ databases">
        <title>Genome sequencing of a beta-galactosidase producing bacteria Rhizobium sp. 59.</title>
        <authorList>
            <person name="Wang D."/>
            <person name="Kot W."/>
            <person name="Qin Y."/>
            <person name="Hansen L."/>
            <person name="Naqvi K."/>
            <person name="Rensing C."/>
        </authorList>
    </citation>
    <scope>NUCLEOTIDE SEQUENCE [LARGE SCALE GENOMIC DNA]</scope>
    <source>
        <strain evidence="1 2">59</strain>
    </source>
</reference>
<accession>A0A657LKR6</accession>
<dbReference type="Gene3D" id="2.60.120.620">
    <property type="entry name" value="q2cbj1_9rhob like domain"/>
    <property type="match status" value="1"/>
</dbReference>
<sequence length="226" mass="26184">MALFPYPTWDLNLLPVYPDLIDAAERFLGTEDLEIYKVELWAKYSGAINYDQAHHRDYGNHTLAVPSMDGRHRQMTTFILLSDVTLEDGPTKVVPLELTRDLPLVPDRLPMGEYFDREVSITGKAGSLMIYRTDVLHRGSNITGAERSRFAMLVDFQKRGWGWQGRMSWPDRALKPEMNNALSRMTPRQRDLFNWPAQGSEYWNDQTLRDVAARYPNMDLSPYRRG</sequence>
<dbReference type="InterPro" id="IPR008775">
    <property type="entry name" value="Phytyl_CoA_dOase-like"/>
</dbReference>
<evidence type="ECO:0000313" key="2">
    <source>
        <dbReference type="Proteomes" id="UP000182661"/>
    </source>
</evidence>
<proteinExistence type="predicted"/>
<dbReference type="OrthoDB" id="9796766at2"/>
<evidence type="ECO:0000313" key="1">
    <source>
        <dbReference type="EMBL" id="OJF90286.1"/>
    </source>
</evidence>
<keyword evidence="2" id="KW-1185">Reference proteome</keyword>
<dbReference type="EMBL" id="LSRP01000141">
    <property type="protein sequence ID" value="OJF90286.1"/>
    <property type="molecule type" value="Genomic_DNA"/>
</dbReference>
<dbReference type="SUPFAM" id="SSF51197">
    <property type="entry name" value="Clavaminate synthase-like"/>
    <property type="match status" value="1"/>
</dbReference>
<dbReference type="Pfam" id="PF05721">
    <property type="entry name" value="PhyH"/>
    <property type="match status" value="1"/>
</dbReference>
<evidence type="ECO:0008006" key="3">
    <source>
        <dbReference type="Google" id="ProtNLM"/>
    </source>
</evidence>
<protein>
    <recommendedName>
        <fullName evidence="3">Phytanoyl-CoA dioxygenase</fullName>
    </recommendedName>
</protein>